<dbReference type="CDD" id="cd00167">
    <property type="entry name" value="SANT"/>
    <property type="match status" value="2"/>
</dbReference>
<keyword evidence="1" id="KW-0805">Transcription regulation</keyword>
<evidence type="ECO:0000256" key="4">
    <source>
        <dbReference type="ARBA" id="ARBA00023242"/>
    </source>
</evidence>
<dbReference type="InterPro" id="IPR009057">
    <property type="entry name" value="Homeodomain-like_sf"/>
</dbReference>
<dbReference type="SUPFAM" id="SSF46689">
    <property type="entry name" value="Homeodomain-like"/>
    <property type="match status" value="2"/>
</dbReference>
<dbReference type="InterPro" id="IPR001005">
    <property type="entry name" value="SANT/Myb"/>
</dbReference>
<dbReference type="PROSITE" id="PS50090">
    <property type="entry name" value="MYB_LIKE"/>
    <property type="match status" value="2"/>
</dbReference>
<evidence type="ECO:0000259" key="6">
    <source>
        <dbReference type="PROSITE" id="PS50090"/>
    </source>
</evidence>
<dbReference type="Gene3D" id="1.10.10.60">
    <property type="entry name" value="Homeodomain-like"/>
    <property type="match status" value="2"/>
</dbReference>
<comment type="caution">
    <text evidence="8">The sequence shown here is derived from an EMBL/GenBank/DDBJ whole genome shotgun (WGS) entry which is preliminary data.</text>
</comment>
<proteinExistence type="predicted"/>
<evidence type="ECO:0000313" key="9">
    <source>
        <dbReference type="Proteomes" id="UP000663834"/>
    </source>
</evidence>
<keyword evidence="4" id="KW-0539">Nucleus</keyword>
<evidence type="ECO:0000256" key="2">
    <source>
        <dbReference type="ARBA" id="ARBA00023125"/>
    </source>
</evidence>
<dbReference type="SMART" id="SM00717">
    <property type="entry name" value="SANT"/>
    <property type="match status" value="2"/>
</dbReference>
<dbReference type="GO" id="GO:0042796">
    <property type="term" value="P:snRNA transcription by RNA polymerase III"/>
    <property type="evidence" value="ECO:0007669"/>
    <property type="project" value="TreeGrafter"/>
</dbReference>
<name>A0A815KXG8_9BILA</name>
<dbReference type="Proteomes" id="UP000663834">
    <property type="component" value="Unassembled WGS sequence"/>
</dbReference>
<dbReference type="InterPro" id="IPR051575">
    <property type="entry name" value="Myb-like_DNA-bd"/>
</dbReference>
<keyword evidence="3" id="KW-0804">Transcription</keyword>
<dbReference type="GO" id="GO:0019185">
    <property type="term" value="C:snRNA-activating protein complex"/>
    <property type="evidence" value="ECO:0007669"/>
    <property type="project" value="TreeGrafter"/>
</dbReference>
<gene>
    <name evidence="8" type="ORF">KQP761_LOCUS9650</name>
</gene>
<dbReference type="OrthoDB" id="2143914at2759"/>
<dbReference type="GO" id="GO:0000978">
    <property type="term" value="F:RNA polymerase II cis-regulatory region sequence-specific DNA binding"/>
    <property type="evidence" value="ECO:0007669"/>
    <property type="project" value="TreeGrafter"/>
</dbReference>
<evidence type="ECO:0008006" key="10">
    <source>
        <dbReference type="Google" id="ProtNLM"/>
    </source>
</evidence>
<dbReference type="InterPro" id="IPR017930">
    <property type="entry name" value="Myb_dom"/>
</dbReference>
<feature type="coiled-coil region" evidence="5">
    <location>
        <begin position="128"/>
        <end position="155"/>
    </location>
</feature>
<dbReference type="AlphaFoldDB" id="A0A815KXG8"/>
<dbReference type="GO" id="GO:0001006">
    <property type="term" value="F:RNA polymerase III type 3 promoter sequence-specific DNA binding"/>
    <property type="evidence" value="ECO:0007669"/>
    <property type="project" value="TreeGrafter"/>
</dbReference>
<feature type="domain" description="Myb-like" evidence="6">
    <location>
        <begin position="222"/>
        <end position="272"/>
    </location>
</feature>
<sequence>MSSTVSSVFCASNISGHHKLKNEINLYEVFSLSKNNPIIASAFNSCYQKALLSLNEHIEGIDTTTVSSLKRSTYNVNEDDFDTTVFPKRSFTPSSTAICQWQHEQFLKEKFIRILIPIVAVNMYSIVLHWLELELKNEEERDSRYEQNKNDLKNKIYELKSMENSIDIDKLYEFSGNSKDILIEQVDWKFVATKIRSKGGFKYFDEFALRRMWKHRCQYGLKNSWSDQEDTILNQLVEQFGYGKWNEISQHEIFQKNKKSAYMCSQRYMSTANKAFSKRRFTQNEKDLLSSMYKHRCSVIKDYRFCVSYASYLLGDRCLPEVTHVWTYINPDIKKNPFTPEEDAILLQYINKNPSICWAILVASHLPGRSAIQCRQRYFQLTKPQSTKKAKRTNKKVHVNNDHLKIV</sequence>
<dbReference type="PROSITE" id="PS51294">
    <property type="entry name" value="HTH_MYB"/>
    <property type="match status" value="1"/>
</dbReference>
<dbReference type="EMBL" id="CAJNOW010003928">
    <property type="protein sequence ID" value="CAF1399723.1"/>
    <property type="molecule type" value="Genomic_DNA"/>
</dbReference>
<feature type="domain" description="Myb-like" evidence="6">
    <location>
        <begin position="330"/>
        <end position="382"/>
    </location>
</feature>
<evidence type="ECO:0000256" key="3">
    <source>
        <dbReference type="ARBA" id="ARBA00023163"/>
    </source>
</evidence>
<keyword evidence="2" id="KW-0238">DNA-binding</keyword>
<organism evidence="8 9">
    <name type="scientific">Rotaria magnacalcarata</name>
    <dbReference type="NCBI Taxonomy" id="392030"/>
    <lineage>
        <taxon>Eukaryota</taxon>
        <taxon>Metazoa</taxon>
        <taxon>Spiralia</taxon>
        <taxon>Gnathifera</taxon>
        <taxon>Rotifera</taxon>
        <taxon>Eurotatoria</taxon>
        <taxon>Bdelloidea</taxon>
        <taxon>Philodinida</taxon>
        <taxon>Philodinidae</taxon>
        <taxon>Rotaria</taxon>
    </lineage>
</organism>
<dbReference type="GO" id="GO:0042795">
    <property type="term" value="P:snRNA transcription by RNA polymerase II"/>
    <property type="evidence" value="ECO:0007669"/>
    <property type="project" value="TreeGrafter"/>
</dbReference>
<accession>A0A815KXG8</accession>
<reference evidence="8" key="1">
    <citation type="submission" date="2021-02" db="EMBL/GenBank/DDBJ databases">
        <authorList>
            <person name="Nowell W R."/>
        </authorList>
    </citation>
    <scope>NUCLEOTIDE SEQUENCE</scope>
</reference>
<dbReference type="Pfam" id="PF00249">
    <property type="entry name" value="Myb_DNA-binding"/>
    <property type="match status" value="1"/>
</dbReference>
<dbReference type="Pfam" id="PF13921">
    <property type="entry name" value="Myb_DNA-bind_6"/>
    <property type="match status" value="1"/>
</dbReference>
<dbReference type="PANTHER" id="PTHR46621">
    <property type="entry name" value="SNRNA-ACTIVATING PROTEIN COMPLEX SUBUNIT 4"/>
    <property type="match status" value="1"/>
</dbReference>
<keyword evidence="5" id="KW-0175">Coiled coil</keyword>
<evidence type="ECO:0000313" key="8">
    <source>
        <dbReference type="EMBL" id="CAF1399723.1"/>
    </source>
</evidence>
<dbReference type="PANTHER" id="PTHR46621:SF1">
    <property type="entry name" value="SNRNA-ACTIVATING PROTEIN COMPLEX SUBUNIT 4"/>
    <property type="match status" value="1"/>
</dbReference>
<feature type="domain" description="HTH myb-type" evidence="7">
    <location>
        <begin position="330"/>
        <end position="386"/>
    </location>
</feature>
<protein>
    <recommendedName>
        <fullName evidence="10">Myb-like DNA-binding domain containing protein</fullName>
    </recommendedName>
</protein>
<evidence type="ECO:0000256" key="1">
    <source>
        <dbReference type="ARBA" id="ARBA00023015"/>
    </source>
</evidence>
<evidence type="ECO:0000259" key="7">
    <source>
        <dbReference type="PROSITE" id="PS51294"/>
    </source>
</evidence>
<evidence type="ECO:0000256" key="5">
    <source>
        <dbReference type="SAM" id="Coils"/>
    </source>
</evidence>